<feature type="compositionally biased region" description="Polar residues" evidence="4">
    <location>
        <begin position="62"/>
        <end position="78"/>
    </location>
</feature>
<dbReference type="CDD" id="cd17745">
    <property type="entry name" value="BRCT_p53bp1_rpt1"/>
    <property type="match status" value="1"/>
</dbReference>
<feature type="compositionally biased region" description="Polar residues" evidence="4">
    <location>
        <begin position="295"/>
        <end position="310"/>
    </location>
</feature>
<dbReference type="OMA" id="YLDTILW"/>
<feature type="compositionally biased region" description="Basic and acidic residues" evidence="4">
    <location>
        <begin position="877"/>
        <end position="893"/>
    </location>
</feature>
<reference evidence="7" key="1">
    <citation type="journal article" date="2014" name="BMC Genomics">
        <title>Genome characteristics reveal the impact of lichenization on lichen-forming fungus Endocarpon pusillum Hedwig (Verrucariales, Ascomycota).</title>
        <authorList>
            <person name="Wang Y.-Y."/>
            <person name="Liu B."/>
            <person name="Zhang X.-Y."/>
            <person name="Zhou Q.-M."/>
            <person name="Zhang T."/>
            <person name="Li H."/>
            <person name="Yu Y.-F."/>
            <person name="Zhang X.-L."/>
            <person name="Hao X.-Y."/>
            <person name="Wang M."/>
            <person name="Wang L."/>
            <person name="Wei J.-C."/>
        </authorList>
    </citation>
    <scope>NUCLEOTIDE SEQUENCE [LARGE SCALE GENOMIC DNA]</scope>
    <source>
        <strain evidence="7">Z07020 / HMAS-L-300199</strain>
    </source>
</reference>
<feature type="compositionally biased region" description="Polar residues" evidence="4">
    <location>
        <begin position="350"/>
        <end position="361"/>
    </location>
</feature>
<protein>
    <recommendedName>
        <fullName evidence="5">BRCT domain-containing protein</fullName>
    </recommendedName>
</protein>
<dbReference type="EMBL" id="KE720972">
    <property type="protein sequence ID" value="ERF73179.1"/>
    <property type="molecule type" value="Genomic_DNA"/>
</dbReference>
<dbReference type="InterPro" id="IPR041297">
    <property type="entry name" value="Crb2_Tudor"/>
</dbReference>
<dbReference type="PROSITE" id="PS50172">
    <property type="entry name" value="BRCT"/>
    <property type="match status" value="1"/>
</dbReference>
<dbReference type="InterPro" id="IPR047249">
    <property type="entry name" value="BRCT_p53bp1-like_rpt1"/>
</dbReference>
<feature type="compositionally biased region" description="Low complexity" evidence="4">
    <location>
        <begin position="403"/>
        <end position="417"/>
    </location>
</feature>
<dbReference type="GO" id="GO:0005634">
    <property type="term" value="C:nucleus"/>
    <property type="evidence" value="ECO:0007669"/>
    <property type="project" value="UniProtKB-SubCell"/>
</dbReference>
<feature type="region of interest" description="Disordered" evidence="4">
    <location>
        <begin position="390"/>
        <end position="459"/>
    </location>
</feature>
<keyword evidence="7" id="KW-1185">Reference proteome</keyword>
<feature type="region of interest" description="Disordered" evidence="4">
    <location>
        <begin position="574"/>
        <end position="605"/>
    </location>
</feature>
<feature type="region of interest" description="Disordered" evidence="4">
    <location>
        <begin position="106"/>
        <end position="134"/>
    </location>
</feature>
<dbReference type="Pfam" id="PF18115">
    <property type="entry name" value="Tudor_3"/>
    <property type="match status" value="1"/>
</dbReference>
<feature type="region of interest" description="Disordered" evidence="4">
    <location>
        <begin position="786"/>
        <end position="917"/>
    </location>
</feature>
<feature type="compositionally biased region" description="Polar residues" evidence="4">
    <location>
        <begin position="123"/>
        <end position="134"/>
    </location>
</feature>
<dbReference type="Proteomes" id="UP000019373">
    <property type="component" value="Unassembled WGS sequence"/>
</dbReference>
<feature type="compositionally biased region" description="Polar residues" evidence="4">
    <location>
        <begin position="213"/>
        <end position="224"/>
    </location>
</feature>
<dbReference type="eggNOG" id="KOG3548">
    <property type="taxonomic scope" value="Eukaryota"/>
</dbReference>
<feature type="domain" description="BRCT" evidence="5">
    <location>
        <begin position="1128"/>
        <end position="1248"/>
    </location>
</feature>
<organism evidence="6 7">
    <name type="scientific">Endocarpon pusillum (strain Z07020 / HMAS-L-300199)</name>
    <name type="common">Lichen-forming fungus</name>
    <dbReference type="NCBI Taxonomy" id="1263415"/>
    <lineage>
        <taxon>Eukaryota</taxon>
        <taxon>Fungi</taxon>
        <taxon>Dikarya</taxon>
        <taxon>Ascomycota</taxon>
        <taxon>Pezizomycotina</taxon>
        <taxon>Eurotiomycetes</taxon>
        <taxon>Chaetothyriomycetidae</taxon>
        <taxon>Verrucariales</taxon>
        <taxon>Verrucariaceae</taxon>
        <taxon>Endocarpon</taxon>
    </lineage>
</organism>
<dbReference type="Gene3D" id="2.30.30.140">
    <property type="match status" value="1"/>
</dbReference>
<dbReference type="GO" id="GO:0000077">
    <property type="term" value="P:DNA damage checkpoint signaling"/>
    <property type="evidence" value="ECO:0007669"/>
    <property type="project" value="TreeGrafter"/>
</dbReference>
<comment type="subcellular location">
    <subcellularLocation>
        <location evidence="1">Nucleus</location>
    </subcellularLocation>
</comment>
<evidence type="ECO:0000256" key="1">
    <source>
        <dbReference type="ARBA" id="ARBA00004123"/>
    </source>
</evidence>
<evidence type="ECO:0000313" key="6">
    <source>
        <dbReference type="EMBL" id="ERF73179.1"/>
    </source>
</evidence>
<feature type="region of interest" description="Disordered" evidence="4">
    <location>
        <begin position="160"/>
        <end position="188"/>
    </location>
</feature>
<dbReference type="GeneID" id="19238068"/>
<feature type="compositionally biased region" description="Low complexity" evidence="4">
    <location>
        <begin position="176"/>
        <end position="186"/>
    </location>
</feature>
<dbReference type="PANTHER" id="PTHR15321">
    <property type="entry name" value="TUMOR SUPPRESSOR P53-BINDING PROTEIN 1"/>
    <property type="match status" value="1"/>
</dbReference>
<feature type="region of interest" description="Disordered" evidence="4">
    <location>
        <begin position="1071"/>
        <end position="1125"/>
    </location>
</feature>
<feature type="compositionally biased region" description="Polar residues" evidence="4">
    <location>
        <begin position="788"/>
        <end position="800"/>
    </location>
</feature>
<dbReference type="InterPro" id="IPR036420">
    <property type="entry name" value="BRCT_dom_sf"/>
</dbReference>
<accession>U1HV31</accession>
<feature type="compositionally biased region" description="Basic and acidic residues" evidence="4">
    <location>
        <begin position="812"/>
        <end position="821"/>
    </location>
</feature>
<keyword evidence="3" id="KW-0539">Nucleus</keyword>
<dbReference type="OrthoDB" id="129353at2759"/>
<evidence type="ECO:0000313" key="7">
    <source>
        <dbReference type="Proteomes" id="UP000019373"/>
    </source>
</evidence>
<dbReference type="GO" id="GO:0045944">
    <property type="term" value="P:positive regulation of transcription by RNA polymerase II"/>
    <property type="evidence" value="ECO:0007669"/>
    <property type="project" value="TreeGrafter"/>
</dbReference>
<feature type="compositionally biased region" description="Polar residues" evidence="4">
    <location>
        <begin position="662"/>
        <end position="723"/>
    </location>
</feature>
<dbReference type="Gene3D" id="3.40.50.10190">
    <property type="entry name" value="BRCT domain"/>
    <property type="match status" value="1"/>
</dbReference>
<proteinExistence type="predicted"/>
<dbReference type="InterPro" id="IPR047252">
    <property type="entry name" value="TP53BP1-like"/>
</dbReference>
<dbReference type="RefSeq" id="XP_007801153.1">
    <property type="nucleotide sequence ID" value="XM_007802962.1"/>
</dbReference>
<feature type="region of interest" description="Disordered" evidence="4">
    <location>
        <begin position="644"/>
        <end position="746"/>
    </location>
</feature>
<dbReference type="HOGENOM" id="CLU_002263_0_0_1"/>
<sequence length="1390" mass="150922">METQDESIDISSIKQALLNPVLPAAQHISQPDAPISGNKQLSAIRRVFEQALARESEGVRNGDSSQTNPQRPGQQVTQGFSHLASTVPDSQDVQLTIDVASSFEPIALPANPPPSNKVLPKKMTSQSSPNDTQELSPTFYARLINSNKIKGALELAEAGQSQDADDAVTQRTNHTGDLGHIDLGLGDSDREDYEAQASDQELDSEPIEFSPTQATQNRLSQFPESQRFKTPATNGKKRNFLSDVIESPALPRNPFATDGGNKTPLHALGLSQVFAGTQAGSSPIITRHISEPTSDRPSPNIEVQTRPATASLSSPLRPRSELKKIASEPQSRYVSIKQSQAERERLAALRQQSPDGSISGDQSDDNFDEESSILKRARLRREIDENVRERFARFSSPTRPGSAAKAGEQAARQARAQTSSPILRHGKRVESSRMTGKETAVMQGPTAGDSDEETDVDESEQVVIEHSSQLPHENEDENKENMQTKALQIPETVIRLDQAINGCQDGQDVSPTLRRSFAQPAVEQLRSSQTIRKAITHTDGISVSPTVAVANSQPDQPWSRKLLSELGDPLKGLPGNSFVSSSAAAAGQIESSPRHDCAEDHNDPSQVVQENANGQTHHEEVNQCGEHGLTDEEKSAKTLLDGHTMANSRTGSKQRAELPNTVPETMSARGSTRSGAQGSSHTSISVNGSRAEQLSSKYETARSHLSSSTPVSRPLNSLFSSPSGRKRKRLGDIAAQPSPKKMSGEVDVEEVMAAMDDADFYNAVEDAPGSSSPIPPGRNLKRRCLMGKQQTSSRATTVSADATLPSSPPTVDLHKASHDLKQTPSVPSVRSHPRPAKRSEAVWDVQTSPPKSAAARSLRNAAKKPRGLARNTSRSAKYHDSTVAETVHDDSNQEAHVTQPPTTLTESATSNQQPNPPTIEVIAPHQVLASFNGKPRGYYPATCIGSTGLKSEGTFRYQIQWDDSSRDDIDEGGIRRLDFRVGDQVKVISEGWPRVAYTIQGFKDRVDKIDGEVTDIRGYRTLLLKPKKRKSLPVGVSTESTKEAPMSAVYLDSNMWGQMKDRIFNLDATNGKPPLTVHVPPQDPSHSGLATPSEGPSTPSTPTSRTRRRSEFPLQRANSSVSFPDPPAATGIFSNMAFAISYDNVSRKKSLTKAILVNGGALLGEDFQEMFDNQLTPTSPSVRMHETGTLALNARFLNKGFVALIADRHSRKPKYMQALALGIGSLSGRWIEACVAANTILDWQPYLLSAGESLELEGAVRSRVLPQVDANTATLKDMISKRPNLLQGEAAIVVKGRGKAEEKRKPYIFLTKAAGAGRLETCVDIKSAKVLLDEDAENSVRWVCVDDKELGKAETALLPKGKEKRSKELRIVGNEFICQSLILGRLWDSS</sequence>
<evidence type="ECO:0000259" key="5">
    <source>
        <dbReference type="PROSITE" id="PS50172"/>
    </source>
</evidence>
<dbReference type="InterPro" id="IPR001357">
    <property type="entry name" value="BRCT_dom"/>
</dbReference>
<dbReference type="GO" id="GO:0042393">
    <property type="term" value="F:histone binding"/>
    <property type="evidence" value="ECO:0007669"/>
    <property type="project" value="TreeGrafter"/>
</dbReference>
<name>U1HV31_ENDPU</name>
<evidence type="ECO:0000256" key="4">
    <source>
        <dbReference type="SAM" id="MobiDB-lite"/>
    </source>
</evidence>
<evidence type="ECO:0000256" key="3">
    <source>
        <dbReference type="ARBA" id="ARBA00023242"/>
    </source>
</evidence>
<dbReference type="PANTHER" id="PTHR15321:SF3">
    <property type="entry name" value="TP53-BINDING PROTEIN 1"/>
    <property type="match status" value="1"/>
</dbReference>
<feature type="compositionally biased region" description="Polar residues" evidence="4">
    <location>
        <begin position="894"/>
        <end position="913"/>
    </location>
</feature>
<evidence type="ECO:0000256" key="2">
    <source>
        <dbReference type="ARBA" id="ARBA00022763"/>
    </source>
</evidence>
<feature type="region of interest" description="Disordered" evidence="4">
    <location>
        <begin position="55"/>
        <end position="78"/>
    </location>
</feature>
<gene>
    <name evidence="6" type="ORF">EPUS_03020</name>
</gene>
<feature type="compositionally biased region" description="Acidic residues" evidence="4">
    <location>
        <begin position="449"/>
        <end position="459"/>
    </location>
</feature>
<keyword evidence="2" id="KW-0227">DNA damage</keyword>
<feature type="compositionally biased region" description="Basic and acidic residues" evidence="4">
    <location>
        <begin position="592"/>
        <end position="603"/>
    </location>
</feature>
<feature type="compositionally biased region" description="Polar residues" evidence="4">
    <location>
        <begin position="328"/>
        <end position="339"/>
    </location>
</feature>
<feature type="region of interest" description="Disordered" evidence="4">
    <location>
        <begin position="287"/>
        <end position="370"/>
    </location>
</feature>
<dbReference type="SUPFAM" id="SSF52113">
    <property type="entry name" value="BRCT domain"/>
    <property type="match status" value="1"/>
</dbReference>
<feature type="region of interest" description="Disordered" evidence="4">
    <location>
        <begin position="213"/>
        <end position="263"/>
    </location>
</feature>